<accession>A0A645ECU2</accession>
<organism evidence="1">
    <name type="scientific">bioreactor metagenome</name>
    <dbReference type="NCBI Taxonomy" id="1076179"/>
    <lineage>
        <taxon>unclassified sequences</taxon>
        <taxon>metagenomes</taxon>
        <taxon>ecological metagenomes</taxon>
    </lineage>
</organism>
<protein>
    <submittedName>
        <fullName evidence="1">Uncharacterized protein</fullName>
    </submittedName>
</protein>
<sequence length="191" mass="22708">MVIFSLLMVIGIFVSGRQFINHTDKYKAYKDWSGAQILYNMQYFEEATKDYKKKYVHLKDQEKFLFEYGRSLNQIKEFEESNQILLLGTKISGDPMFYNVMGNNYKSLGLFKEAEASYKRAYYGVPNRLYPLYLLAKLYYDTGQHEEFYIYSDKVLNFDPKVISPATREIKSEIRELADKYCQENEKEIKK</sequence>
<dbReference type="Gene3D" id="1.25.40.10">
    <property type="entry name" value="Tetratricopeptide repeat domain"/>
    <property type="match status" value="1"/>
</dbReference>
<dbReference type="SUPFAM" id="SSF48452">
    <property type="entry name" value="TPR-like"/>
    <property type="match status" value="1"/>
</dbReference>
<evidence type="ECO:0000313" key="1">
    <source>
        <dbReference type="EMBL" id="MPM99526.1"/>
    </source>
</evidence>
<dbReference type="AlphaFoldDB" id="A0A645ECU2"/>
<dbReference type="InterPro" id="IPR019734">
    <property type="entry name" value="TPR_rpt"/>
</dbReference>
<proteinExistence type="predicted"/>
<dbReference type="Pfam" id="PF13181">
    <property type="entry name" value="TPR_8"/>
    <property type="match status" value="2"/>
</dbReference>
<gene>
    <name evidence="1" type="ORF">SDC9_146718</name>
</gene>
<dbReference type="InterPro" id="IPR011990">
    <property type="entry name" value="TPR-like_helical_dom_sf"/>
</dbReference>
<comment type="caution">
    <text evidence="1">The sequence shown here is derived from an EMBL/GenBank/DDBJ whole genome shotgun (WGS) entry which is preliminary data.</text>
</comment>
<name>A0A645ECU2_9ZZZZ</name>
<dbReference type="EMBL" id="VSSQ01045614">
    <property type="protein sequence ID" value="MPM99526.1"/>
    <property type="molecule type" value="Genomic_DNA"/>
</dbReference>
<reference evidence="1" key="1">
    <citation type="submission" date="2019-08" db="EMBL/GenBank/DDBJ databases">
        <authorList>
            <person name="Kucharzyk K."/>
            <person name="Murdoch R.W."/>
            <person name="Higgins S."/>
            <person name="Loffler F."/>
        </authorList>
    </citation>
    <scope>NUCLEOTIDE SEQUENCE</scope>
</reference>